<dbReference type="SMART" id="SM00944">
    <property type="entry name" value="Pro-kuma_activ"/>
    <property type="match status" value="1"/>
</dbReference>
<comment type="cofactor">
    <cofactor evidence="15">
        <name>Ca(2+)</name>
        <dbReference type="ChEBI" id="CHEBI:29108"/>
    </cofactor>
    <text evidence="15">Binds 1 Ca(2+) ion per subunit.</text>
</comment>
<keyword evidence="7 15" id="KW-0479">Metal-binding</keyword>
<keyword evidence="12" id="KW-0843">Virulence</keyword>
<comment type="function">
    <text evidence="2">Secreted tripeptidyl-peptidase which degrades proteins at acidic pHs and is involved in virulence.</text>
</comment>
<feature type="region of interest" description="Disordered" evidence="16">
    <location>
        <begin position="24"/>
        <end position="46"/>
    </location>
</feature>
<evidence type="ECO:0000256" key="15">
    <source>
        <dbReference type="PROSITE-ProRule" id="PRU01032"/>
    </source>
</evidence>
<dbReference type="InterPro" id="IPR000209">
    <property type="entry name" value="Peptidase_S8/S53_dom"/>
</dbReference>
<evidence type="ECO:0000256" key="7">
    <source>
        <dbReference type="ARBA" id="ARBA00022723"/>
    </source>
</evidence>
<keyword evidence="6 15" id="KW-0645">Protease</keyword>
<keyword evidence="20" id="KW-1185">Reference proteome</keyword>
<proteinExistence type="predicted"/>
<evidence type="ECO:0000256" key="5">
    <source>
        <dbReference type="ARBA" id="ARBA00022525"/>
    </source>
</evidence>
<evidence type="ECO:0000256" key="17">
    <source>
        <dbReference type="SAM" id="SignalP"/>
    </source>
</evidence>
<dbReference type="SUPFAM" id="SSF54897">
    <property type="entry name" value="Protease propeptides/inhibitors"/>
    <property type="match status" value="1"/>
</dbReference>
<dbReference type="Pfam" id="PF09286">
    <property type="entry name" value="Pro-kuma_activ"/>
    <property type="match status" value="1"/>
</dbReference>
<dbReference type="SUPFAM" id="SSF52743">
    <property type="entry name" value="Subtilisin-like"/>
    <property type="match status" value="1"/>
</dbReference>
<feature type="binding site" evidence="15">
    <location>
        <position position="635"/>
    </location>
    <ligand>
        <name>Ca(2+)</name>
        <dbReference type="ChEBI" id="CHEBI:29108"/>
    </ligand>
</feature>
<dbReference type="EMBL" id="MU853790">
    <property type="protein sequence ID" value="KAK3940912.1"/>
    <property type="molecule type" value="Genomic_DNA"/>
</dbReference>
<dbReference type="Gene3D" id="3.40.50.200">
    <property type="entry name" value="Peptidase S8/S53 domain"/>
    <property type="match status" value="1"/>
</dbReference>
<comment type="caution">
    <text evidence="19">The sequence shown here is derived from an EMBL/GenBank/DDBJ whole genome shotgun (WGS) entry which is preliminary data.</text>
</comment>
<evidence type="ECO:0000256" key="8">
    <source>
        <dbReference type="ARBA" id="ARBA00022729"/>
    </source>
</evidence>
<evidence type="ECO:0000256" key="11">
    <source>
        <dbReference type="ARBA" id="ARBA00022837"/>
    </source>
</evidence>
<evidence type="ECO:0000256" key="13">
    <source>
        <dbReference type="ARBA" id="ARBA00023145"/>
    </source>
</evidence>
<comment type="catalytic activity">
    <reaction evidence="1">
        <text>Release of an N-terminal tripeptide from a polypeptide.</text>
        <dbReference type="EC" id="3.4.14.10"/>
    </reaction>
</comment>
<evidence type="ECO:0000313" key="20">
    <source>
        <dbReference type="Proteomes" id="UP001303473"/>
    </source>
</evidence>
<dbReference type="CDD" id="cd04056">
    <property type="entry name" value="Peptidases_S53"/>
    <property type="match status" value="1"/>
</dbReference>
<dbReference type="GO" id="GO:0005576">
    <property type="term" value="C:extracellular region"/>
    <property type="evidence" value="ECO:0007669"/>
    <property type="project" value="UniProtKB-SubCell"/>
</dbReference>
<keyword evidence="10 15" id="KW-0720">Serine protease</keyword>
<keyword evidence="9 15" id="KW-0378">Hydrolase</keyword>
<accession>A0AAN6N830</accession>
<dbReference type="CDD" id="cd11377">
    <property type="entry name" value="Pro-peptidase_S53"/>
    <property type="match status" value="1"/>
</dbReference>
<evidence type="ECO:0000256" key="12">
    <source>
        <dbReference type="ARBA" id="ARBA00023026"/>
    </source>
</evidence>
<protein>
    <recommendedName>
        <fullName evidence="4">tripeptidyl-peptidase II</fullName>
        <ecNumber evidence="4">3.4.14.10</ecNumber>
    </recommendedName>
</protein>
<dbReference type="GO" id="GO:0006508">
    <property type="term" value="P:proteolysis"/>
    <property type="evidence" value="ECO:0007669"/>
    <property type="project" value="UniProtKB-KW"/>
</dbReference>
<reference evidence="20" key="1">
    <citation type="journal article" date="2023" name="Mol. Phylogenet. Evol.">
        <title>Genome-scale phylogeny and comparative genomics of the fungal order Sordariales.</title>
        <authorList>
            <person name="Hensen N."/>
            <person name="Bonometti L."/>
            <person name="Westerberg I."/>
            <person name="Brannstrom I.O."/>
            <person name="Guillou S."/>
            <person name="Cros-Aarteil S."/>
            <person name="Calhoun S."/>
            <person name="Haridas S."/>
            <person name="Kuo A."/>
            <person name="Mondo S."/>
            <person name="Pangilinan J."/>
            <person name="Riley R."/>
            <person name="LaButti K."/>
            <person name="Andreopoulos B."/>
            <person name="Lipzen A."/>
            <person name="Chen C."/>
            <person name="Yan M."/>
            <person name="Daum C."/>
            <person name="Ng V."/>
            <person name="Clum A."/>
            <person name="Steindorff A."/>
            <person name="Ohm R.A."/>
            <person name="Martin F."/>
            <person name="Silar P."/>
            <person name="Natvig D.O."/>
            <person name="Lalanne C."/>
            <person name="Gautier V."/>
            <person name="Ament-Velasquez S.L."/>
            <person name="Kruys A."/>
            <person name="Hutchinson M.I."/>
            <person name="Powell A.J."/>
            <person name="Barry K."/>
            <person name="Miller A.N."/>
            <person name="Grigoriev I.V."/>
            <person name="Debuchy R."/>
            <person name="Gladieux P."/>
            <person name="Hiltunen Thoren M."/>
            <person name="Johannesson H."/>
        </authorList>
    </citation>
    <scope>NUCLEOTIDE SEQUENCE [LARGE SCALE GENOMIC DNA]</scope>
    <source>
        <strain evidence="20">CBS 340.73</strain>
    </source>
</reference>
<evidence type="ECO:0000259" key="18">
    <source>
        <dbReference type="PROSITE" id="PS51695"/>
    </source>
</evidence>
<sequence length="658" mass="70459">MRLHYSLTLLASAVLLWTGTSASPTPGHHVVHEKRSSPPPAWTKQERADGNMRLPLRIGLKQRNLHHADEFLDSVSNPKSSKYASYWTAEDVADMFAPSDESISSVKLWLLESGIPASRVSVSPSKSWISVVNATVSEAEALLQTEYYTYEHYFGKKHIACESYSIPGHLSAGEHIDLIMPTLHFDAKVVPGRDDLSKRDAQTVQAGAAKNVGKNSGFLPKQGAHLNPQSIISQLEHCDTQIVPNCLRALYTFPPGFTAHPGNSYGIVEYTPQAYVPADLDMFFANFSKKQVGQRPILASIDGGIVQQEAQSFGYNGESDLDIEYAMSLIYPQTVTLYQVGDEVEGASFNNFLDALDASYCAYEGGDDPSQDAAYPDPLPGGYKGAEDCGKFKATNVISTSYGYNEADLTPAYEVRQCHEYMKLGLQGVTVLYSSGDNGVAGNGDQCIGSDGNYNNGTSGRFNPSFPGGCPYVTSVGATQVPTGTNIVLSLATGTQPEVACETVIYSGGGFSNVFEVPSYQAAAVSHYLTTYPPPYTAAQYNNSGKARAFPDVSANGANYVVAIDGGFSLVYGTSASSPTFGSVVTLINEARLNIGKKPVGFLNPALYAHPWVMNDVTQGTNPGCGTPGFNATAGWDPVTGLGTPNYLKMLGLFLALP</sequence>
<keyword evidence="14" id="KW-0325">Glycoprotein</keyword>
<feature type="active site" description="Charge relay system" evidence="15">
    <location>
        <position position="318"/>
    </location>
</feature>
<dbReference type="InterPro" id="IPR050819">
    <property type="entry name" value="Tripeptidyl-peptidase_I"/>
</dbReference>
<keyword evidence="13" id="KW-0865">Zymogen</keyword>
<gene>
    <name evidence="19" type="ORF">QBC46DRAFT_287347</name>
</gene>
<dbReference type="AlphaFoldDB" id="A0AAN6N830"/>
<dbReference type="PROSITE" id="PS51695">
    <property type="entry name" value="SEDOLISIN"/>
    <property type="match status" value="1"/>
</dbReference>
<keyword evidence="5" id="KW-0964">Secreted</keyword>
<feature type="binding site" evidence="15">
    <location>
        <position position="616"/>
    </location>
    <ligand>
        <name>Ca(2+)</name>
        <dbReference type="ChEBI" id="CHEBI:29108"/>
    </ligand>
</feature>
<comment type="subcellular location">
    <subcellularLocation>
        <location evidence="3">Secreted</location>
        <location evidence="3">Extracellular space</location>
    </subcellularLocation>
</comment>
<feature type="active site" description="Charge relay system" evidence="15">
    <location>
        <position position="575"/>
    </location>
</feature>
<dbReference type="GO" id="GO:0004252">
    <property type="term" value="F:serine-type endopeptidase activity"/>
    <property type="evidence" value="ECO:0007669"/>
    <property type="project" value="UniProtKB-UniRule"/>
</dbReference>
<dbReference type="Pfam" id="PF00082">
    <property type="entry name" value="Peptidase_S8"/>
    <property type="match status" value="1"/>
</dbReference>
<dbReference type="EC" id="3.4.14.10" evidence="4"/>
<feature type="chain" id="PRO_5042817611" description="tripeptidyl-peptidase II" evidence="17">
    <location>
        <begin position="23"/>
        <end position="658"/>
    </location>
</feature>
<dbReference type="InterPro" id="IPR036852">
    <property type="entry name" value="Peptidase_S8/S53_dom_sf"/>
</dbReference>
<evidence type="ECO:0000256" key="14">
    <source>
        <dbReference type="ARBA" id="ARBA00023180"/>
    </source>
</evidence>
<dbReference type="FunFam" id="3.40.50.200:FF:000015">
    <property type="entry name" value="Tripeptidyl peptidase A"/>
    <property type="match status" value="1"/>
</dbReference>
<evidence type="ECO:0000256" key="6">
    <source>
        <dbReference type="ARBA" id="ARBA00022670"/>
    </source>
</evidence>
<dbReference type="PANTHER" id="PTHR14218">
    <property type="entry name" value="PROTEASE S8 TRIPEPTIDYL PEPTIDASE I CLN2"/>
    <property type="match status" value="1"/>
</dbReference>
<organism evidence="19 20">
    <name type="scientific">Diplogelasinospora grovesii</name>
    <dbReference type="NCBI Taxonomy" id="303347"/>
    <lineage>
        <taxon>Eukaryota</taxon>
        <taxon>Fungi</taxon>
        <taxon>Dikarya</taxon>
        <taxon>Ascomycota</taxon>
        <taxon>Pezizomycotina</taxon>
        <taxon>Sordariomycetes</taxon>
        <taxon>Sordariomycetidae</taxon>
        <taxon>Sordariales</taxon>
        <taxon>Diplogelasinosporaceae</taxon>
        <taxon>Diplogelasinospora</taxon>
    </lineage>
</organism>
<evidence type="ECO:0000256" key="2">
    <source>
        <dbReference type="ARBA" id="ARBA00002451"/>
    </source>
</evidence>
<evidence type="ECO:0000256" key="1">
    <source>
        <dbReference type="ARBA" id="ARBA00001910"/>
    </source>
</evidence>
<name>A0AAN6N830_9PEZI</name>
<evidence type="ECO:0000313" key="19">
    <source>
        <dbReference type="EMBL" id="KAK3940912.1"/>
    </source>
</evidence>
<dbReference type="GO" id="GO:0008240">
    <property type="term" value="F:tripeptidyl-peptidase activity"/>
    <property type="evidence" value="ECO:0007669"/>
    <property type="project" value="UniProtKB-EC"/>
</dbReference>
<evidence type="ECO:0000256" key="16">
    <source>
        <dbReference type="SAM" id="MobiDB-lite"/>
    </source>
</evidence>
<dbReference type="GO" id="GO:0046872">
    <property type="term" value="F:metal ion binding"/>
    <property type="evidence" value="ECO:0007669"/>
    <property type="project" value="UniProtKB-UniRule"/>
</dbReference>
<feature type="active site" description="Charge relay system" evidence="15">
    <location>
        <position position="322"/>
    </location>
</feature>
<evidence type="ECO:0000256" key="10">
    <source>
        <dbReference type="ARBA" id="ARBA00022825"/>
    </source>
</evidence>
<evidence type="ECO:0000256" key="9">
    <source>
        <dbReference type="ARBA" id="ARBA00022801"/>
    </source>
</evidence>
<dbReference type="InterPro" id="IPR030400">
    <property type="entry name" value="Sedolisin_dom"/>
</dbReference>
<keyword evidence="11 15" id="KW-0106">Calcium</keyword>
<feature type="binding site" evidence="15">
    <location>
        <position position="617"/>
    </location>
    <ligand>
        <name>Ca(2+)</name>
        <dbReference type="ChEBI" id="CHEBI:29108"/>
    </ligand>
</feature>
<feature type="signal peptide" evidence="17">
    <location>
        <begin position="1"/>
        <end position="22"/>
    </location>
</feature>
<evidence type="ECO:0000256" key="4">
    <source>
        <dbReference type="ARBA" id="ARBA00012462"/>
    </source>
</evidence>
<feature type="binding site" evidence="15">
    <location>
        <position position="637"/>
    </location>
    <ligand>
        <name>Ca(2+)</name>
        <dbReference type="ChEBI" id="CHEBI:29108"/>
    </ligand>
</feature>
<feature type="domain" description="Peptidase S53" evidence="18">
    <location>
        <begin position="241"/>
        <end position="657"/>
    </location>
</feature>
<dbReference type="PANTHER" id="PTHR14218:SF19">
    <property type="entry name" value="SERINE PROTEASE AORO, PUTATIVE (AFU_ORTHOLOGUE AFUA_6G10250)-RELATED"/>
    <property type="match status" value="1"/>
</dbReference>
<evidence type="ECO:0000256" key="3">
    <source>
        <dbReference type="ARBA" id="ARBA00004239"/>
    </source>
</evidence>
<keyword evidence="8 17" id="KW-0732">Signal</keyword>
<dbReference type="Proteomes" id="UP001303473">
    <property type="component" value="Unassembled WGS sequence"/>
</dbReference>
<dbReference type="InterPro" id="IPR015366">
    <property type="entry name" value="S53_propep"/>
</dbReference>